<proteinExistence type="predicted"/>
<comment type="caution">
    <text evidence="6">The sequence shown here is derived from an EMBL/GenBank/DDBJ whole genome shotgun (WGS) entry which is preliminary data.</text>
</comment>
<feature type="transmembrane region" description="Helical" evidence="5">
    <location>
        <begin position="12"/>
        <end position="33"/>
    </location>
</feature>
<dbReference type="OrthoDB" id="3358017at2759"/>
<evidence type="ECO:0000256" key="2">
    <source>
        <dbReference type="ARBA" id="ARBA00022692"/>
    </source>
</evidence>
<dbReference type="AlphaFoldDB" id="A0A8T9CHK9"/>
<feature type="transmembrane region" description="Helical" evidence="5">
    <location>
        <begin position="261"/>
        <end position="279"/>
    </location>
</feature>
<evidence type="ECO:0000256" key="4">
    <source>
        <dbReference type="ARBA" id="ARBA00023136"/>
    </source>
</evidence>
<dbReference type="Pfam" id="PF04479">
    <property type="entry name" value="RTA1"/>
    <property type="match status" value="1"/>
</dbReference>
<evidence type="ECO:0000313" key="6">
    <source>
        <dbReference type="EMBL" id="TVY84656.1"/>
    </source>
</evidence>
<feature type="transmembrane region" description="Helical" evidence="5">
    <location>
        <begin position="120"/>
        <end position="145"/>
    </location>
</feature>
<evidence type="ECO:0000256" key="1">
    <source>
        <dbReference type="ARBA" id="ARBA00004141"/>
    </source>
</evidence>
<organism evidence="6 7">
    <name type="scientific">Lachnellula suecica</name>
    <dbReference type="NCBI Taxonomy" id="602035"/>
    <lineage>
        <taxon>Eukaryota</taxon>
        <taxon>Fungi</taxon>
        <taxon>Dikarya</taxon>
        <taxon>Ascomycota</taxon>
        <taxon>Pezizomycotina</taxon>
        <taxon>Leotiomycetes</taxon>
        <taxon>Helotiales</taxon>
        <taxon>Lachnaceae</taxon>
        <taxon>Lachnellula</taxon>
    </lineage>
</organism>
<evidence type="ECO:0000313" key="7">
    <source>
        <dbReference type="Proteomes" id="UP000469558"/>
    </source>
</evidence>
<dbReference type="GO" id="GO:0016020">
    <property type="term" value="C:membrane"/>
    <property type="evidence" value="ECO:0007669"/>
    <property type="project" value="UniProtKB-SubCell"/>
</dbReference>
<reference evidence="6 7" key="1">
    <citation type="submission" date="2018-05" db="EMBL/GenBank/DDBJ databases">
        <title>Genome sequencing and assembly of the regulated plant pathogen Lachnellula willkommii and related sister species for the development of diagnostic species identification markers.</title>
        <authorList>
            <person name="Giroux E."/>
            <person name="Bilodeau G."/>
        </authorList>
    </citation>
    <scope>NUCLEOTIDE SEQUENCE [LARGE SCALE GENOMIC DNA]</scope>
    <source>
        <strain evidence="6 7">CBS 268.59</strain>
    </source>
</reference>
<evidence type="ECO:0000256" key="5">
    <source>
        <dbReference type="SAM" id="Phobius"/>
    </source>
</evidence>
<keyword evidence="4 5" id="KW-0472">Membrane</keyword>
<sequence length="297" mass="33576">MALHLSYYSYAPSLPAAAVAAALYTLVFAATAVQWIRYRAWVWIVMVLASGMEAAGYIARCLSTQKLDNQTLYVLQFSLIILAPVLMAGACYVVFGRIVYHVVPTEARTTSLLWISPRWLTPIFVVCDIVALFLQLVGAVIITSIDIGDPDAVKKANRGKHIAEIGVAVQLICFGLFSIIAVRFNFTSKRFMGVFHERFNGVHDDKYFTIGSSRRKFKSHWQAILRVTNFTSVCILIRSVYRMVDFALGRKGYMETHEWCLYVLDALVIFPVPLLFVWWHPGAYLPYMGFRLPKAGR</sequence>
<dbReference type="InterPro" id="IPR007568">
    <property type="entry name" value="RTA1"/>
</dbReference>
<gene>
    <name evidence="6" type="primary">PUG1</name>
    <name evidence="6" type="ORF">LSUE1_G001271</name>
</gene>
<dbReference type="EMBL" id="QGMK01000065">
    <property type="protein sequence ID" value="TVY84656.1"/>
    <property type="molecule type" value="Genomic_DNA"/>
</dbReference>
<keyword evidence="3 5" id="KW-1133">Transmembrane helix</keyword>
<keyword evidence="7" id="KW-1185">Reference proteome</keyword>
<dbReference type="PANTHER" id="PTHR31465">
    <property type="entry name" value="PROTEIN RTA1-RELATED"/>
    <property type="match status" value="1"/>
</dbReference>
<dbReference type="Proteomes" id="UP000469558">
    <property type="component" value="Unassembled WGS sequence"/>
</dbReference>
<feature type="transmembrane region" description="Helical" evidence="5">
    <location>
        <begin position="79"/>
        <end position="100"/>
    </location>
</feature>
<accession>A0A8T9CHK9</accession>
<comment type="subcellular location">
    <subcellularLocation>
        <location evidence="1">Membrane</location>
        <topology evidence="1">Multi-pass membrane protein</topology>
    </subcellularLocation>
</comment>
<name>A0A8T9CHK9_9HELO</name>
<dbReference type="PANTHER" id="PTHR31465:SF28">
    <property type="entry name" value="DOMAIN PROTEIN, PUTATIVE-RELATED"/>
    <property type="match status" value="1"/>
</dbReference>
<feature type="transmembrane region" description="Helical" evidence="5">
    <location>
        <begin position="40"/>
        <end position="59"/>
    </location>
</feature>
<protein>
    <submittedName>
        <fullName evidence="6">Protoporphyrin uptake protein</fullName>
    </submittedName>
</protein>
<feature type="transmembrane region" description="Helical" evidence="5">
    <location>
        <begin position="165"/>
        <end position="186"/>
    </location>
</feature>
<keyword evidence="2 5" id="KW-0812">Transmembrane</keyword>
<evidence type="ECO:0000256" key="3">
    <source>
        <dbReference type="ARBA" id="ARBA00022989"/>
    </source>
</evidence>